<keyword evidence="1" id="KW-1133">Transmembrane helix</keyword>
<feature type="transmembrane region" description="Helical" evidence="1">
    <location>
        <begin position="6"/>
        <end position="26"/>
    </location>
</feature>
<evidence type="ECO:0000313" key="3">
    <source>
        <dbReference type="Proteomes" id="UP000268033"/>
    </source>
</evidence>
<comment type="caution">
    <text evidence="2">The sequence shown here is derived from an EMBL/GenBank/DDBJ whole genome shotgun (WGS) entry which is preliminary data.</text>
</comment>
<dbReference type="RefSeq" id="WP_123421794.1">
    <property type="nucleotide sequence ID" value="NZ_JBLXEP010000002.1"/>
</dbReference>
<dbReference type="Proteomes" id="UP000268033">
    <property type="component" value="Unassembled WGS sequence"/>
</dbReference>
<evidence type="ECO:0000313" key="2">
    <source>
        <dbReference type="EMBL" id="ROQ24892.1"/>
    </source>
</evidence>
<dbReference type="AlphaFoldDB" id="A0A3N1P0V1"/>
<protein>
    <submittedName>
        <fullName evidence="2">Uncharacterized protein</fullName>
    </submittedName>
</protein>
<keyword evidence="3" id="KW-1185">Reference proteome</keyword>
<feature type="transmembrane region" description="Helical" evidence="1">
    <location>
        <begin position="61"/>
        <end position="86"/>
    </location>
</feature>
<accession>A0A3N1P0V1</accession>
<feature type="transmembrane region" description="Helical" evidence="1">
    <location>
        <begin position="38"/>
        <end position="55"/>
    </location>
</feature>
<keyword evidence="1" id="KW-0812">Transmembrane</keyword>
<gene>
    <name evidence="2" type="ORF">EDC28_106139</name>
</gene>
<keyword evidence="1" id="KW-0472">Membrane</keyword>
<dbReference type="EMBL" id="RJUL01000006">
    <property type="protein sequence ID" value="ROQ24892.1"/>
    <property type="molecule type" value="Genomic_DNA"/>
</dbReference>
<reference evidence="2 3" key="1">
    <citation type="submission" date="2018-11" db="EMBL/GenBank/DDBJ databases">
        <title>Genomic Encyclopedia of Type Strains, Phase IV (KMG-IV): sequencing the most valuable type-strain genomes for metagenomic binning, comparative biology and taxonomic classification.</title>
        <authorList>
            <person name="Goeker M."/>
        </authorList>
    </citation>
    <scope>NUCLEOTIDE SEQUENCE [LARGE SCALE GENOMIC DNA]</scope>
    <source>
        <strain evidence="2 3">DSM 21945</strain>
    </source>
</reference>
<organism evidence="2 3">
    <name type="scientific">Gallaecimonas pentaromativorans</name>
    <dbReference type="NCBI Taxonomy" id="584787"/>
    <lineage>
        <taxon>Bacteria</taxon>
        <taxon>Pseudomonadati</taxon>
        <taxon>Pseudomonadota</taxon>
        <taxon>Gammaproteobacteria</taxon>
        <taxon>Enterobacterales</taxon>
        <taxon>Gallaecimonadaceae</taxon>
        <taxon>Gallaecimonas</taxon>
    </lineage>
</organism>
<sequence>MALIYLLLALISFLPCFVITFALSVLLRPRYTIKPLRLTLLSGLLALVSGFVFNVELDGGLLSFPVAVSLLSGIWAMLLLGGAGLYQAFSRRKVILPGR</sequence>
<name>A0A3N1P0V1_9GAMM</name>
<dbReference type="STRING" id="584787.GCA_001247655_02280"/>
<evidence type="ECO:0000256" key="1">
    <source>
        <dbReference type="SAM" id="Phobius"/>
    </source>
</evidence>
<proteinExistence type="predicted"/>